<dbReference type="InterPro" id="IPR000847">
    <property type="entry name" value="LysR_HTH_N"/>
</dbReference>
<dbReference type="PRINTS" id="PR00039">
    <property type="entry name" value="HTHLYSR"/>
</dbReference>
<proteinExistence type="inferred from homology"/>
<evidence type="ECO:0000256" key="3">
    <source>
        <dbReference type="ARBA" id="ARBA00023125"/>
    </source>
</evidence>
<reference evidence="7 8" key="1">
    <citation type="submission" date="2017-04" db="EMBL/GenBank/DDBJ databases">
        <title>Bacillus krulwichiae AM31D Genome sequencing and assembly.</title>
        <authorList>
            <person name="Krulwich T.A."/>
            <person name="Anastor L."/>
            <person name="Ehrlich R."/>
            <person name="Ehrlich G.D."/>
            <person name="Janto B."/>
        </authorList>
    </citation>
    <scope>NUCLEOTIDE SEQUENCE [LARGE SCALE GENOMIC DNA]</scope>
    <source>
        <strain evidence="7 8">AM31D</strain>
    </source>
</reference>
<dbReference type="RefSeq" id="WP_066158754.1">
    <property type="nucleotide sequence ID" value="NZ_CP020814.1"/>
</dbReference>
<evidence type="ECO:0000256" key="5">
    <source>
        <dbReference type="SAM" id="Coils"/>
    </source>
</evidence>
<evidence type="ECO:0000313" key="7">
    <source>
        <dbReference type="EMBL" id="ARK32603.1"/>
    </source>
</evidence>
<dbReference type="PANTHER" id="PTHR30419:SF28">
    <property type="entry name" value="HTH-TYPE TRANSCRIPTIONAL REGULATOR BSDA"/>
    <property type="match status" value="1"/>
</dbReference>
<accession>A0A1X9MJY9</accession>
<gene>
    <name evidence="7" type="primary">gltC_4</name>
    <name evidence="7" type="ORF">BkAM31D_23530</name>
</gene>
<dbReference type="Gene3D" id="3.40.190.290">
    <property type="match status" value="1"/>
</dbReference>
<sequence>MDVRQLRYFVTVANEGQITRAAKKLNIAQPPLSHQLKVIEEELGTTLFIRHSRSIELTKAGAVLYKRASSILQQIEDTVNEVQETGEGLKGQLVIGASRSCATTYLPERINTFLQDYPLVTFRLLDGHPSQVVNYLEDREVELALVRFVQETYLDFEKKVIQVEPYVLFIPRQWDWDPKVTSISLKDLEEIPLVMVVRGDRYNSIYNECTKHGVKPNVVCECPDASILLSLVNAGIGATVMPRSTLSMLSTEGIRIADIKDCSLQNETTLLWAKKRPLSKAAQRFIETF</sequence>
<dbReference type="FunFam" id="1.10.10.10:FF:000001">
    <property type="entry name" value="LysR family transcriptional regulator"/>
    <property type="match status" value="1"/>
</dbReference>
<dbReference type="PANTHER" id="PTHR30419">
    <property type="entry name" value="HTH-TYPE TRANSCRIPTIONAL REGULATOR YBHD"/>
    <property type="match status" value="1"/>
</dbReference>
<dbReference type="SUPFAM" id="SSF53850">
    <property type="entry name" value="Periplasmic binding protein-like II"/>
    <property type="match status" value="1"/>
</dbReference>
<dbReference type="EMBL" id="CP020814">
    <property type="protein sequence ID" value="ARK32603.1"/>
    <property type="molecule type" value="Genomic_DNA"/>
</dbReference>
<feature type="domain" description="HTH lysR-type" evidence="6">
    <location>
        <begin position="1"/>
        <end position="58"/>
    </location>
</feature>
<dbReference type="SUPFAM" id="SSF46785">
    <property type="entry name" value="Winged helix' DNA-binding domain"/>
    <property type="match status" value="1"/>
</dbReference>
<name>A0A1X9MJY9_9BACI</name>
<protein>
    <submittedName>
        <fullName evidence="7">HTH-type transcriptional regulator GltC</fullName>
    </submittedName>
</protein>
<dbReference type="CDD" id="cd05466">
    <property type="entry name" value="PBP2_LTTR_substrate"/>
    <property type="match status" value="1"/>
</dbReference>
<dbReference type="InterPro" id="IPR036388">
    <property type="entry name" value="WH-like_DNA-bd_sf"/>
</dbReference>
<organism evidence="7 8">
    <name type="scientific">Halalkalibacter krulwichiae</name>
    <dbReference type="NCBI Taxonomy" id="199441"/>
    <lineage>
        <taxon>Bacteria</taxon>
        <taxon>Bacillati</taxon>
        <taxon>Bacillota</taxon>
        <taxon>Bacilli</taxon>
        <taxon>Bacillales</taxon>
        <taxon>Bacillaceae</taxon>
        <taxon>Halalkalibacter</taxon>
    </lineage>
</organism>
<evidence type="ECO:0000256" key="2">
    <source>
        <dbReference type="ARBA" id="ARBA00023015"/>
    </source>
</evidence>
<dbReference type="GO" id="GO:0005829">
    <property type="term" value="C:cytosol"/>
    <property type="evidence" value="ECO:0007669"/>
    <property type="project" value="TreeGrafter"/>
</dbReference>
<dbReference type="GO" id="GO:0003700">
    <property type="term" value="F:DNA-binding transcription factor activity"/>
    <property type="evidence" value="ECO:0007669"/>
    <property type="project" value="InterPro"/>
</dbReference>
<evidence type="ECO:0000256" key="1">
    <source>
        <dbReference type="ARBA" id="ARBA00009437"/>
    </source>
</evidence>
<dbReference type="Proteomes" id="UP000193006">
    <property type="component" value="Chromosome"/>
</dbReference>
<dbReference type="AlphaFoldDB" id="A0A1X9MJY9"/>
<dbReference type="PROSITE" id="PS50931">
    <property type="entry name" value="HTH_LYSR"/>
    <property type="match status" value="1"/>
</dbReference>
<evidence type="ECO:0000259" key="6">
    <source>
        <dbReference type="PROSITE" id="PS50931"/>
    </source>
</evidence>
<keyword evidence="2" id="KW-0805">Transcription regulation</keyword>
<comment type="similarity">
    <text evidence="1">Belongs to the LysR transcriptional regulatory family.</text>
</comment>
<dbReference type="InterPro" id="IPR005119">
    <property type="entry name" value="LysR_subst-bd"/>
</dbReference>
<dbReference type="Pfam" id="PF03466">
    <property type="entry name" value="LysR_substrate"/>
    <property type="match status" value="1"/>
</dbReference>
<keyword evidence="3" id="KW-0238">DNA-binding</keyword>
<evidence type="ECO:0000313" key="8">
    <source>
        <dbReference type="Proteomes" id="UP000193006"/>
    </source>
</evidence>
<feature type="coiled-coil region" evidence="5">
    <location>
        <begin position="65"/>
        <end position="92"/>
    </location>
</feature>
<dbReference type="KEGG" id="bkw:BkAM31D_23530"/>
<keyword evidence="5" id="KW-0175">Coiled coil</keyword>
<dbReference type="Pfam" id="PF00126">
    <property type="entry name" value="HTH_1"/>
    <property type="match status" value="1"/>
</dbReference>
<dbReference type="GO" id="GO:0003677">
    <property type="term" value="F:DNA binding"/>
    <property type="evidence" value="ECO:0007669"/>
    <property type="project" value="UniProtKB-KW"/>
</dbReference>
<keyword evidence="8" id="KW-1185">Reference proteome</keyword>
<keyword evidence="4" id="KW-0804">Transcription</keyword>
<dbReference type="InterPro" id="IPR050950">
    <property type="entry name" value="HTH-type_LysR_regulators"/>
</dbReference>
<dbReference type="InterPro" id="IPR036390">
    <property type="entry name" value="WH_DNA-bd_sf"/>
</dbReference>
<dbReference type="Gene3D" id="1.10.10.10">
    <property type="entry name" value="Winged helix-like DNA-binding domain superfamily/Winged helix DNA-binding domain"/>
    <property type="match status" value="1"/>
</dbReference>
<evidence type="ECO:0000256" key="4">
    <source>
        <dbReference type="ARBA" id="ARBA00023163"/>
    </source>
</evidence>